<evidence type="ECO:0000256" key="1">
    <source>
        <dbReference type="SAM" id="Coils"/>
    </source>
</evidence>
<feature type="compositionally biased region" description="Polar residues" evidence="2">
    <location>
        <begin position="65"/>
        <end position="102"/>
    </location>
</feature>
<feature type="compositionally biased region" description="Polar residues" evidence="2">
    <location>
        <begin position="367"/>
        <end position="383"/>
    </location>
</feature>
<feature type="compositionally biased region" description="Basic and acidic residues" evidence="2">
    <location>
        <begin position="262"/>
        <end position="282"/>
    </location>
</feature>
<name>A0A4Q1BHK2_TREME</name>
<feature type="region of interest" description="Disordered" evidence="2">
    <location>
        <begin position="26"/>
        <end position="334"/>
    </location>
</feature>
<dbReference type="OrthoDB" id="5918429at2759"/>
<protein>
    <submittedName>
        <fullName evidence="3">Uncharacterized protein</fullName>
    </submittedName>
</protein>
<feature type="compositionally biased region" description="Basic and acidic residues" evidence="2">
    <location>
        <begin position="542"/>
        <end position="553"/>
    </location>
</feature>
<feature type="region of interest" description="Disordered" evidence="2">
    <location>
        <begin position="709"/>
        <end position="732"/>
    </location>
</feature>
<feature type="coiled-coil region" evidence="1">
    <location>
        <begin position="425"/>
        <end position="452"/>
    </location>
</feature>
<proteinExistence type="predicted"/>
<dbReference type="Proteomes" id="UP000289152">
    <property type="component" value="Unassembled WGS sequence"/>
</dbReference>
<dbReference type="SUPFAM" id="SSF58050">
    <property type="entry name" value="N-terminal coiled coil domain from apc"/>
    <property type="match status" value="1"/>
</dbReference>
<evidence type="ECO:0000256" key="2">
    <source>
        <dbReference type="SAM" id="MobiDB-lite"/>
    </source>
</evidence>
<feature type="compositionally biased region" description="Basic and acidic residues" evidence="2">
    <location>
        <begin position="517"/>
        <end position="526"/>
    </location>
</feature>
<sequence>MVPPRPTRGERNVLYRQLARSARTAITYAPIRPSTSSLSPSHSSSLLSPRPIDSLTIPHSPLPALTSTPLGPQQPRSESNHQNAPPSQMRDPSTQCTPSSSVIFKPTRSYVSPSREMNTQERTRMSQRRSDGIDARLRMTHSRDTRRPRSNIHDQSGRTPGAWTTYPSSLHSSSSSPLPSSSKVLETDPFTTSEVKPKSDSVVREERTRGESSGQKEEVKVGLSKNRVRSLTPLTANLSDKKKEDIRKTVRRSRHSFPHSSDSTHSDQHSNHPSRSKEERKSASLTSHQVKTDRTKRYPHRSIHHSSQHLPLEEKTNTNNNNTSSERISHNQSQGRKYKMQQLDSAVQALSVVRDALRTFTVKEDTSTPSNTHSINTVPDYSPRTVSQPNRVFGEGVGYIPPQIVSPIGVESGFSGRGSDHREMWETLRTENQTLREKVQNLQNSYDLEKRRADTIHPVQGDTRQLYQLLQHKDNALRTAETSLINICTQIEALQKDNDHLRRMVDDGSNRIRELENRESAAKKGESALQKQSQELRNQLKAADEKVEEERRKRMSLEAHCHHLEQDPSRSEAPKLAQELEHKKMALQQISKDRDVANAKLKEKQMEYIKLEEKHNQQRAISEALHVEAAAGQGHRVELEKVSRDKERLKVALKRRENDMAETVKMKEGLREQVVQLTQTLELLQGHSQPSLGKAFNNVPPNPIKPFVGHSSLPPRPYSDVQASRPISQPQAMEKNQYSFDMPPLEPKRKATPVPYDLDLEPVSTSGSNDETSLTLTNLQRQRQSGGNAIDNDLTRQRSMGNVTDLDLSRYRQMKLNAMDIDVNRQRQMGGNTTEMDSSRQRQMGINTFDMTPARVGNTTVDSVFGDISGKWNGKPTDLRPSFLGQTSMNKIRSPSPEMDTFSVMNNDPFADLDVFGNGDRMMKSKN</sequence>
<comment type="caution">
    <text evidence="3">The sequence shown here is derived from an EMBL/GenBank/DDBJ whole genome shotgun (WGS) entry which is preliminary data.</text>
</comment>
<dbReference type="AlphaFoldDB" id="A0A4Q1BHK2"/>
<feature type="compositionally biased region" description="Basic and acidic residues" evidence="2">
    <location>
        <begin position="195"/>
        <end position="220"/>
    </location>
</feature>
<keyword evidence="1" id="KW-0175">Coiled coil</keyword>
<dbReference type="InterPro" id="IPR036149">
    <property type="entry name" value="APC_N_sf"/>
</dbReference>
<feature type="region of interest" description="Disordered" evidence="2">
    <location>
        <begin position="364"/>
        <end position="383"/>
    </location>
</feature>
<dbReference type="InParanoid" id="A0A4Q1BHK2"/>
<feature type="compositionally biased region" description="Low complexity" evidence="2">
    <location>
        <begin position="167"/>
        <end position="182"/>
    </location>
</feature>
<feature type="compositionally biased region" description="Basic and acidic residues" evidence="2">
    <location>
        <begin position="118"/>
        <end position="156"/>
    </location>
</feature>
<evidence type="ECO:0000313" key="4">
    <source>
        <dbReference type="Proteomes" id="UP000289152"/>
    </source>
</evidence>
<feature type="compositionally biased region" description="Basic residues" evidence="2">
    <location>
        <begin position="297"/>
        <end position="307"/>
    </location>
</feature>
<dbReference type="EMBL" id="SDIL01000078">
    <property type="protein sequence ID" value="RXK37064.1"/>
    <property type="molecule type" value="Genomic_DNA"/>
</dbReference>
<organism evidence="3 4">
    <name type="scientific">Tremella mesenterica</name>
    <name type="common">Jelly fungus</name>
    <dbReference type="NCBI Taxonomy" id="5217"/>
    <lineage>
        <taxon>Eukaryota</taxon>
        <taxon>Fungi</taxon>
        <taxon>Dikarya</taxon>
        <taxon>Basidiomycota</taxon>
        <taxon>Agaricomycotina</taxon>
        <taxon>Tremellomycetes</taxon>
        <taxon>Tremellales</taxon>
        <taxon>Tremellaceae</taxon>
        <taxon>Tremella</taxon>
    </lineage>
</organism>
<feature type="compositionally biased region" description="Polar residues" evidence="2">
    <location>
        <begin position="324"/>
        <end position="334"/>
    </location>
</feature>
<keyword evidence="4" id="KW-1185">Reference proteome</keyword>
<feature type="region of interest" description="Disordered" evidence="2">
    <location>
        <begin position="517"/>
        <end position="553"/>
    </location>
</feature>
<evidence type="ECO:0000313" key="3">
    <source>
        <dbReference type="EMBL" id="RXK37064.1"/>
    </source>
</evidence>
<dbReference type="VEuPathDB" id="FungiDB:TREMEDRAFT_60898"/>
<feature type="compositionally biased region" description="Low complexity" evidence="2">
    <location>
        <begin position="33"/>
        <end position="49"/>
    </location>
</feature>
<gene>
    <name evidence="3" type="ORF">M231_05652</name>
</gene>
<feature type="compositionally biased region" description="Basic and acidic residues" evidence="2">
    <location>
        <begin position="239"/>
        <end position="248"/>
    </location>
</feature>
<accession>A0A4Q1BHK2</accession>
<feature type="compositionally biased region" description="Polar residues" evidence="2">
    <location>
        <begin position="721"/>
        <end position="732"/>
    </location>
</feature>
<reference evidence="3 4" key="1">
    <citation type="submission" date="2016-06" db="EMBL/GenBank/DDBJ databases">
        <title>Evolution of pathogenesis and genome organization in the Tremellales.</title>
        <authorList>
            <person name="Cuomo C."/>
            <person name="Litvintseva A."/>
            <person name="Heitman J."/>
            <person name="Chen Y."/>
            <person name="Sun S."/>
            <person name="Springer D."/>
            <person name="Dromer F."/>
            <person name="Young S."/>
            <person name="Zeng Q."/>
            <person name="Chapman S."/>
            <person name="Gujja S."/>
            <person name="Saif S."/>
            <person name="Birren B."/>
        </authorList>
    </citation>
    <scope>NUCLEOTIDE SEQUENCE [LARGE SCALE GENOMIC DNA]</scope>
    <source>
        <strain evidence="3 4">ATCC 28783</strain>
    </source>
</reference>